<protein>
    <recommendedName>
        <fullName evidence="4">Phosphohistidine phosphatase SixA</fullName>
    </recommendedName>
</protein>
<dbReference type="InterPro" id="IPR004449">
    <property type="entry name" value="SixA"/>
</dbReference>
<accession>A0A1Z4KQE6</accession>
<evidence type="ECO:0000256" key="1">
    <source>
        <dbReference type="ARBA" id="ARBA00022801"/>
    </source>
</evidence>
<dbReference type="GO" id="GO:0101006">
    <property type="term" value="F:protein histidine phosphatase activity"/>
    <property type="evidence" value="ECO:0007669"/>
    <property type="project" value="InterPro"/>
</dbReference>
<dbReference type="InterPro" id="IPR051021">
    <property type="entry name" value="Mito_Ser/Thr_phosphatase"/>
</dbReference>
<dbReference type="AlphaFoldDB" id="A0A1Z4KQE6"/>
<dbReference type="Proteomes" id="UP000217507">
    <property type="component" value="Chromosome"/>
</dbReference>
<dbReference type="GO" id="GO:0005737">
    <property type="term" value="C:cytoplasm"/>
    <property type="evidence" value="ECO:0007669"/>
    <property type="project" value="InterPro"/>
</dbReference>
<proteinExistence type="predicted"/>
<dbReference type="InterPro" id="IPR013078">
    <property type="entry name" value="His_Pase_superF_clade-1"/>
</dbReference>
<evidence type="ECO:0008006" key="4">
    <source>
        <dbReference type="Google" id="ProtNLM"/>
    </source>
</evidence>
<dbReference type="PANTHER" id="PTHR20935:SF0">
    <property type="entry name" value="SERINE_THREONINE-PROTEIN PHOSPHATASE PGAM5, MITOCHONDRIAL"/>
    <property type="match status" value="1"/>
</dbReference>
<dbReference type="Gene3D" id="3.40.50.1240">
    <property type="entry name" value="Phosphoglycerate mutase-like"/>
    <property type="match status" value="1"/>
</dbReference>
<dbReference type="InterPro" id="IPR029033">
    <property type="entry name" value="His_PPase_superfam"/>
</dbReference>
<gene>
    <name evidence="2" type="ORF">NIES23_40080</name>
</gene>
<name>A0A1Z4KQE6_ANAVA</name>
<dbReference type="SUPFAM" id="SSF53254">
    <property type="entry name" value="Phosphoglycerate mutase-like"/>
    <property type="match status" value="1"/>
</dbReference>
<evidence type="ECO:0000313" key="3">
    <source>
        <dbReference type="Proteomes" id="UP000217507"/>
    </source>
</evidence>
<reference evidence="2 3" key="1">
    <citation type="submission" date="2017-06" db="EMBL/GenBank/DDBJ databases">
        <title>Genome sequencing of cyanobaciteial culture collection at National Institute for Environmental Studies (NIES).</title>
        <authorList>
            <person name="Hirose Y."/>
            <person name="Shimura Y."/>
            <person name="Fujisawa T."/>
            <person name="Nakamura Y."/>
            <person name="Kawachi M."/>
        </authorList>
    </citation>
    <scope>NUCLEOTIDE SEQUENCE [LARGE SCALE GENOMIC DNA]</scope>
    <source>
        <strain evidence="2 3">NIES-23</strain>
    </source>
</reference>
<dbReference type="Pfam" id="PF00300">
    <property type="entry name" value="His_Phos_1"/>
    <property type="match status" value="1"/>
</dbReference>
<dbReference type="EMBL" id="AP018216">
    <property type="protein sequence ID" value="BAY71192.1"/>
    <property type="molecule type" value="Genomic_DNA"/>
</dbReference>
<dbReference type="SMR" id="A0A1Z4KQE6"/>
<organism evidence="2 3">
    <name type="scientific">Trichormus variabilis NIES-23</name>
    <dbReference type="NCBI Taxonomy" id="1973479"/>
    <lineage>
        <taxon>Bacteria</taxon>
        <taxon>Bacillati</taxon>
        <taxon>Cyanobacteriota</taxon>
        <taxon>Cyanophyceae</taxon>
        <taxon>Nostocales</taxon>
        <taxon>Nostocaceae</taxon>
        <taxon>Trichormus</taxon>
    </lineage>
</organism>
<keyword evidence="1" id="KW-0378">Hydrolase</keyword>
<evidence type="ECO:0000313" key="2">
    <source>
        <dbReference type="EMBL" id="BAY71192.1"/>
    </source>
</evidence>
<dbReference type="CDD" id="cd07067">
    <property type="entry name" value="HP_PGM_like"/>
    <property type="match status" value="1"/>
</dbReference>
<dbReference type="NCBIfam" id="TIGR00249">
    <property type="entry name" value="sixA"/>
    <property type="match status" value="1"/>
</dbReference>
<dbReference type="PANTHER" id="PTHR20935">
    <property type="entry name" value="PHOSPHOGLYCERATE MUTASE-RELATED"/>
    <property type="match status" value="1"/>
</dbReference>
<dbReference type="SMART" id="SM00855">
    <property type="entry name" value="PGAM"/>
    <property type="match status" value="1"/>
</dbReference>
<sequence>MELYLIRHGIAEAQKTGIKDEERELTQEGKQKTEKVAYRLVKLGRQFDLIVTSPLIRARQTAEILLASGLSCQLEESNHLAPNGNIFNWLDYWLKPKNFPENAQIAIVGHEPCLSNWTEILLWGEAKDSLVLKKAGMIGLKLPEIGSPVGRSQMFWLTPPRYLL</sequence>